<evidence type="ECO:0000313" key="2">
    <source>
        <dbReference type="EMBL" id="CAB5011544.1"/>
    </source>
</evidence>
<evidence type="ECO:0000256" key="1">
    <source>
        <dbReference type="SAM" id="MobiDB-lite"/>
    </source>
</evidence>
<sequence length="169" mass="18577">MHVACAIRRDDHHGRCGGAERPELGHRDRVVGEDLEQERLELVVGAVDLVDQQHRRRAAQILHGAQQRAPHQEAFGVEVALDLVDLDVLGLARGLDGPKVQQLLAVVPLVNGLCDVDALVALQADQLAARPCREHLGHFGLADTGFTFEQQRPPQPQRQEDHRGESEVG</sequence>
<organism evidence="2">
    <name type="scientific">freshwater metagenome</name>
    <dbReference type="NCBI Taxonomy" id="449393"/>
    <lineage>
        <taxon>unclassified sequences</taxon>
        <taxon>metagenomes</taxon>
        <taxon>ecological metagenomes</taxon>
    </lineage>
</organism>
<name>A0A6J7QB31_9ZZZZ</name>
<gene>
    <name evidence="2" type="ORF">UFOPK3967_02259</name>
</gene>
<dbReference type="AlphaFoldDB" id="A0A6J7QB31"/>
<reference evidence="2" key="1">
    <citation type="submission" date="2020-05" db="EMBL/GenBank/DDBJ databases">
        <authorList>
            <person name="Chiriac C."/>
            <person name="Salcher M."/>
            <person name="Ghai R."/>
            <person name="Kavagutti S V."/>
        </authorList>
    </citation>
    <scope>NUCLEOTIDE SEQUENCE</scope>
</reference>
<protein>
    <submittedName>
        <fullName evidence="2">Unannotated protein</fullName>
    </submittedName>
</protein>
<feature type="compositionally biased region" description="Basic and acidic residues" evidence="1">
    <location>
        <begin position="158"/>
        <end position="169"/>
    </location>
</feature>
<proteinExistence type="predicted"/>
<dbReference type="EMBL" id="CAFBOS010000164">
    <property type="protein sequence ID" value="CAB5011544.1"/>
    <property type="molecule type" value="Genomic_DNA"/>
</dbReference>
<feature type="region of interest" description="Disordered" evidence="1">
    <location>
        <begin position="146"/>
        <end position="169"/>
    </location>
</feature>
<accession>A0A6J7QB31</accession>